<accession>A0A0B0EMR6</accession>
<name>A0A0B0EMR6_9BACT</name>
<gene>
    <name evidence="3" type="ORF">SCABRO_01853</name>
</gene>
<sequence length="118" mass="12939">MEIKVQDLMTSSGVKFGTSGARGLADDMTDLVCYVYTKGFLLYLESIGELNKPGTEIAIAGDYRPSTDRIMLAVSRAVADTGYVPVNCGKREHSHFIVYKRGGFTSFNPPYLAPYVCL</sequence>
<reference evidence="3 4" key="1">
    <citation type="submission" date="2014-10" db="EMBL/GenBank/DDBJ databases">
        <title>Draft genome of anammox bacterium scalindua brodae, obtained using differential coverage binning of sequence data from two enrichment reactors.</title>
        <authorList>
            <person name="Speth D.R."/>
            <person name="Russ L."/>
            <person name="Kartal B."/>
            <person name="Op den Camp H.J."/>
            <person name="Dutilh B.E."/>
            <person name="Jetten M.S."/>
        </authorList>
    </citation>
    <scope>NUCLEOTIDE SEQUENCE [LARGE SCALE GENOMIC DNA]</scope>
    <source>
        <strain evidence="3">RU1</strain>
    </source>
</reference>
<comment type="caution">
    <text evidence="3">The sequence shown here is derived from an EMBL/GenBank/DDBJ whole genome shotgun (WGS) entry which is preliminary data.</text>
</comment>
<dbReference type="eggNOG" id="COG1109">
    <property type="taxonomic scope" value="Bacteria"/>
</dbReference>
<dbReference type="Gene3D" id="3.40.120.10">
    <property type="entry name" value="Alpha-D-Glucose-1,6-Bisphosphate, subunit A, domain 3"/>
    <property type="match status" value="1"/>
</dbReference>
<dbReference type="Proteomes" id="UP000030652">
    <property type="component" value="Unassembled WGS sequence"/>
</dbReference>
<dbReference type="GO" id="GO:0016868">
    <property type="term" value="F:intramolecular phosphotransferase activity"/>
    <property type="evidence" value="ECO:0007669"/>
    <property type="project" value="InterPro"/>
</dbReference>
<proteinExistence type="inferred from homology"/>
<dbReference type="EMBL" id="JRYO01000134">
    <property type="protein sequence ID" value="KHE92433.1"/>
    <property type="molecule type" value="Genomic_DNA"/>
</dbReference>
<protein>
    <submittedName>
        <fullName evidence="3">Phosphoglucomutase/phosphomannomutase, alpha/beta/alpha domain I</fullName>
    </submittedName>
</protein>
<dbReference type="InterPro" id="IPR016055">
    <property type="entry name" value="A-D-PHexomutase_a/b/a-I/II/III"/>
</dbReference>
<evidence type="ECO:0000313" key="3">
    <source>
        <dbReference type="EMBL" id="KHE92433.1"/>
    </source>
</evidence>
<dbReference type="InterPro" id="IPR005844">
    <property type="entry name" value="A-D-PHexomutase_a/b/a-I"/>
</dbReference>
<dbReference type="Pfam" id="PF02878">
    <property type="entry name" value="PGM_PMM_I"/>
    <property type="match status" value="1"/>
</dbReference>
<dbReference type="PATRIC" id="fig|237368.3.peg.2014"/>
<dbReference type="AlphaFoldDB" id="A0A0B0EMR6"/>
<dbReference type="GO" id="GO:0005975">
    <property type="term" value="P:carbohydrate metabolic process"/>
    <property type="evidence" value="ECO:0007669"/>
    <property type="project" value="InterPro"/>
</dbReference>
<feature type="domain" description="Alpha-D-phosphohexomutase alpha/beta/alpha" evidence="2">
    <location>
        <begin position="14"/>
        <end position="86"/>
    </location>
</feature>
<evidence type="ECO:0000313" key="4">
    <source>
        <dbReference type="Proteomes" id="UP000030652"/>
    </source>
</evidence>
<dbReference type="SUPFAM" id="SSF53738">
    <property type="entry name" value="Phosphoglucomutase, first 3 domains"/>
    <property type="match status" value="1"/>
</dbReference>
<organism evidence="3 4">
    <name type="scientific">Candidatus Scalindua brodae</name>
    <dbReference type="NCBI Taxonomy" id="237368"/>
    <lineage>
        <taxon>Bacteria</taxon>
        <taxon>Pseudomonadati</taxon>
        <taxon>Planctomycetota</taxon>
        <taxon>Candidatus Brocadiia</taxon>
        <taxon>Candidatus Brocadiales</taxon>
        <taxon>Candidatus Scalinduaceae</taxon>
        <taxon>Candidatus Scalindua</taxon>
    </lineage>
</organism>
<comment type="similarity">
    <text evidence="1">Belongs to the phosphohexose mutase family.</text>
</comment>
<evidence type="ECO:0000256" key="1">
    <source>
        <dbReference type="ARBA" id="ARBA00010231"/>
    </source>
</evidence>
<evidence type="ECO:0000259" key="2">
    <source>
        <dbReference type="Pfam" id="PF02878"/>
    </source>
</evidence>